<protein>
    <submittedName>
        <fullName evidence="1">Uncharacterized protein</fullName>
    </submittedName>
</protein>
<dbReference type="RefSeq" id="WP_089254179.1">
    <property type="nucleotide sequence ID" value="NZ_FZPH01000015.1"/>
</dbReference>
<accession>A0A239PA13</accession>
<dbReference type="OrthoDB" id="5148951at2"/>
<proteinExistence type="predicted"/>
<organism evidence="1 2">
    <name type="scientific">Asanoa hainanensis</name>
    <dbReference type="NCBI Taxonomy" id="560556"/>
    <lineage>
        <taxon>Bacteria</taxon>
        <taxon>Bacillati</taxon>
        <taxon>Actinomycetota</taxon>
        <taxon>Actinomycetes</taxon>
        <taxon>Micromonosporales</taxon>
        <taxon>Micromonosporaceae</taxon>
        <taxon>Asanoa</taxon>
    </lineage>
</organism>
<name>A0A239PA13_9ACTN</name>
<dbReference type="EMBL" id="FZPH01000015">
    <property type="protein sequence ID" value="SNT63785.1"/>
    <property type="molecule type" value="Genomic_DNA"/>
</dbReference>
<keyword evidence="2" id="KW-1185">Reference proteome</keyword>
<evidence type="ECO:0000313" key="1">
    <source>
        <dbReference type="EMBL" id="SNT63785.1"/>
    </source>
</evidence>
<reference evidence="1 2" key="1">
    <citation type="submission" date="2017-06" db="EMBL/GenBank/DDBJ databases">
        <authorList>
            <person name="Kim H.J."/>
            <person name="Triplett B.A."/>
        </authorList>
    </citation>
    <scope>NUCLEOTIDE SEQUENCE [LARGE SCALE GENOMIC DNA]</scope>
    <source>
        <strain evidence="1 2">CGMCC 4.5593</strain>
    </source>
</reference>
<sequence length="206" mass="23109">MISDRWLRNDHDFPPGAELFRSERAFHVEAYTISHGQLLLSSPAPAEDGTTVQLLFKPVEEMRLPSHFDGLIVSAAQDSPRGRRRLTLAGRGFEGYVVCLAFGWREGVLDRLQPSLFSPVSEPDLRWPTRPVAGLDGGLDRASREEVARAVTDGLSPTARRDRWHLAWVLRDDTRTVGVFLTEADAHEAARLLPRERRVEPAPLVL</sequence>
<dbReference type="AlphaFoldDB" id="A0A239PA13"/>
<gene>
    <name evidence="1" type="ORF">SAMN05421812_115223</name>
</gene>
<evidence type="ECO:0000313" key="2">
    <source>
        <dbReference type="Proteomes" id="UP000198362"/>
    </source>
</evidence>
<dbReference type="Proteomes" id="UP000198362">
    <property type="component" value="Unassembled WGS sequence"/>
</dbReference>